<dbReference type="EMBL" id="JBEYBR010000014">
    <property type="protein sequence ID" value="MEU2121755.1"/>
    <property type="molecule type" value="Genomic_DNA"/>
</dbReference>
<reference evidence="2 3" key="1">
    <citation type="submission" date="2024-06" db="EMBL/GenBank/DDBJ databases">
        <title>The Natural Products Discovery Center: Release of the First 8490 Sequenced Strains for Exploring Actinobacteria Biosynthetic Diversity.</title>
        <authorList>
            <person name="Kalkreuter E."/>
            <person name="Kautsar S.A."/>
            <person name="Yang D."/>
            <person name="Bader C.D."/>
            <person name="Teijaro C.N."/>
            <person name="Fluegel L."/>
            <person name="Davis C.M."/>
            <person name="Simpson J.R."/>
            <person name="Lauterbach L."/>
            <person name="Steele A.D."/>
            <person name="Gui C."/>
            <person name="Meng S."/>
            <person name="Li G."/>
            <person name="Viehrig K."/>
            <person name="Ye F."/>
            <person name="Su P."/>
            <person name="Kiefer A.F."/>
            <person name="Nichols A."/>
            <person name="Cepeda A.J."/>
            <person name="Yan W."/>
            <person name="Fan B."/>
            <person name="Jiang Y."/>
            <person name="Adhikari A."/>
            <person name="Zheng C.-J."/>
            <person name="Schuster L."/>
            <person name="Cowan T.M."/>
            <person name="Smanski M.J."/>
            <person name="Chevrette M.G."/>
            <person name="De Carvalho L.P.S."/>
            <person name="Shen B."/>
        </authorList>
    </citation>
    <scope>NUCLEOTIDE SEQUENCE [LARGE SCALE GENOMIC DNA]</scope>
    <source>
        <strain evidence="2 3">NPDC019434</strain>
    </source>
</reference>
<accession>A0ABV2X781</accession>
<keyword evidence="3" id="KW-1185">Reference proteome</keyword>
<sequence>MMALVWLIDVVVIVVKILGGRMRVNPVLRAGLWVAVLSLFLVGCAVLVALVVLLQRWLEDLA</sequence>
<evidence type="ECO:0000313" key="3">
    <source>
        <dbReference type="Proteomes" id="UP001550535"/>
    </source>
</evidence>
<proteinExistence type="predicted"/>
<keyword evidence="1" id="KW-0472">Membrane</keyword>
<evidence type="ECO:0000256" key="1">
    <source>
        <dbReference type="SAM" id="Phobius"/>
    </source>
</evidence>
<gene>
    <name evidence="2" type="ORF">ABZ507_07950</name>
</gene>
<protein>
    <submittedName>
        <fullName evidence="2">Uncharacterized protein</fullName>
    </submittedName>
</protein>
<organism evidence="2 3">
    <name type="scientific">Nocardia niwae</name>
    <dbReference type="NCBI Taxonomy" id="626084"/>
    <lineage>
        <taxon>Bacteria</taxon>
        <taxon>Bacillati</taxon>
        <taxon>Actinomycetota</taxon>
        <taxon>Actinomycetes</taxon>
        <taxon>Mycobacteriales</taxon>
        <taxon>Nocardiaceae</taxon>
        <taxon>Nocardia</taxon>
    </lineage>
</organism>
<evidence type="ECO:0000313" key="2">
    <source>
        <dbReference type="EMBL" id="MEU2121755.1"/>
    </source>
</evidence>
<feature type="transmembrane region" description="Helical" evidence="1">
    <location>
        <begin position="6"/>
        <end position="24"/>
    </location>
</feature>
<dbReference type="Proteomes" id="UP001550535">
    <property type="component" value="Unassembled WGS sequence"/>
</dbReference>
<keyword evidence="1" id="KW-1133">Transmembrane helix</keyword>
<name>A0ABV2X781_9NOCA</name>
<feature type="transmembrane region" description="Helical" evidence="1">
    <location>
        <begin position="31"/>
        <end position="54"/>
    </location>
</feature>
<comment type="caution">
    <text evidence="2">The sequence shown here is derived from an EMBL/GenBank/DDBJ whole genome shotgun (WGS) entry which is preliminary data.</text>
</comment>
<keyword evidence="1" id="KW-0812">Transmembrane</keyword>